<reference evidence="2 3" key="1">
    <citation type="submission" date="2018-06" db="EMBL/GenBank/DDBJ databases">
        <title>Genomic Encyclopedia of Archaeal and Bacterial Type Strains, Phase II (KMG-II): from individual species to whole genera.</title>
        <authorList>
            <person name="Goeker M."/>
        </authorList>
    </citation>
    <scope>NUCLEOTIDE SEQUENCE [LARGE SCALE GENOMIC DNA]</scope>
    <source>
        <strain evidence="2 3">DSM 29821</strain>
    </source>
</reference>
<keyword evidence="1" id="KW-1133">Transmembrane helix</keyword>
<sequence length="143" mass="16949">MNNRKLYFDCITYMLWLVVIETVLSTVMASVFGLRGRHLFLNSFLPIVAWQVFWSGIRVLFFYPIWVPFTFWFVCKTGEFKFGVLYNFLSYLLLTLLYLLILPDSWGWLGWRFNGVSGTFYYTAVATLLSPVILPYSRYQGWK</sequence>
<accession>A0A327VP56</accession>
<dbReference type="Proteomes" id="UP000249819">
    <property type="component" value="Unassembled WGS sequence"/>
</dbReference>
<dbReference type="RefSeq" id="WP_111594767.1">
    <property type="nucleotide sequence ID" value="NZ_QLMA01000009.1"/>
</dbReference>
<keyword evidence="1" id="KW-0472">Membrane</keyword>
<organism evidence="2 3">
    <name type="scientific">Chitinophaga dinghuensis</name>
    <dbReference type="NCBI Taxonomy" id="1539050"/>
    <lineage>
        <taxon>Bacteria</taxon>
        <taxon>Pseudomonadati</taxon>
        <taxon>Bacteroidota</taxon>
        <taxon>Chitinophagia</taxon>
        <taxon>Chitinophagales</taxon>
        <taxon>Chitinophagaceae</taxon>
        <taxon>Chitinophaga</taxon>
    </lineage>
</organism>
<keyword evidence="1" id="KW-0812">Transmembrane</keyword>
<dbReference type="EMBL" id="QLMA01000009">
    <property type="protein sequence ID" value="RAJ75615.1"/>
    <property type="molecule type" value="Genomic_DNA"/>
</dbReference>
<evidence type="ECO:0000313" key="2">
    <source>
        <dbReference type="EMBL" id="RAJ75615.1"/>
    </source>
</evidence>
<gene>
    <name evidence="2" type="ORF">CLV59_109229</name>
</gene>
<evidence type="ECO:0000313" key="3">
    <source>
        <dbReference type="Proteomes" id="UP000249819"/>
    </source>
</evidence>
<keyword evidence="3" id="KW-1185">Reference proteome</keyword>
<proteinExistence type="predicted"/>
<comment type="caution">
    <text evidence="2">The sequence shown here is derived from an EMBL/GenBank/DDBJ whole genome shotgun (WGS) entry which is preliminary data.</text>
</comment>
<evidence type="ECO:0000256" key="1">
    <source>
        <dbReference type="SAM" id="Phobius"/>
    </source>
</evidence>
<feature type="transmembrane region" description="Helical" evidence="1">
    <location>
        <begin position="12"/>
        <end position="32"/>
    </location>
</feature>
<feature type="transmembrane region" description="Helical" evidence="1">
    <location>
        <begin position="82"/>
        <end position="100"/>
    </location>
</feature>
<protein>
    <submittedName>
        <fullName evidence="2">Uncharacterized protein</fullName>
    </submittedName>
</protein>
<name>A0A327VP56_9BACT</name>
<dbReference type="AlphaFoldDB" id="A0A327VP56"/>
<feature type="transmembrane region" description="Helical" evidence="1">
    <location>
        <begin position="52"/>
        <end position="75"/>
    </location>
</feature>
<feature type="transmembrane region" description="Helical" evidence="1">
    <location>
        <begin position="120"/>
        <end position="137"/>
    </location>
</feature>